<evidence type="ECO:0000259" key="12">
    <source>
        <dbReference type="Pfam" id="PF12794"/>
    </source>
</evidence>
<feature type="domain" description="Mechanosensitive ion channel MscS porin" evidence="13">
    <location>
        <begin position="68"/>
        <end position="282"/>
    </location>
</feature>
<evidence type="ECO:0000259" key="13">
    <source>
        <dbReference type="Pfam" id="PF12795"/>
    </source>
</evidence>
<feature type="transmembrane region" description="Helical" evidence="9">
    <location>
        <begin position="754"/>
        <end position="773"/>
    </location>
</feature>
<evidence type="ECO:0000256" key="4">
    <source>
        <dbReference type="ARBA" id="ARBA00022692"/>
    </source>
</evidence>
<evidence type="ECO:0000313" key="15">
    <source>
        <dbReference type="EMBL" id="TWT75104.1"/>
    </source>
</evidence>
<dbReference type="InterPro" id="IPR011014">
    <property type="entry name" value="MscS_channel_TM-2"/>
</dbReference>
<protein>
    <submittedName>
        <fullName evidence="15">Miniconductance mechanosensitive channel MscM</fullName>
    </submittedName>
</protein>
<evidence type="ECO:0000256" key="9">
    <source>
        <dbReference type="SAM" id="Phobius"/>
    </source>
</evidence>
<feature type="transmembrane region" description="Helical" evidence="9">
    <location>
        <begin position="649"/>
        <end position="667"/>
    </location>
</feature>
<accession>A0A5C5YJN0</accession>
<evidence type="ECO:0000256" key="6">
    <source>
        <dbReference type="ARBA" id="ARBA00023136"/>
    </source>
</evidence>
<dbReference type="Proteomes" id="UP000318053">
    <property type="component" value="Unassembled WGS sequence"/>
</dbReference>
<dbReference type="Gene3D" id="2.30.30.60">
    <property type="match status" value="1"/>
</dbReference>
<dbReference type="RefSeq" id="WP_146389587.1">
    <property type="nucleotide sequence ID" value="NZ_SJPK01000001.1"/>
</dbReference>
<feature type="compositionally biased region" description="Polar residues" evidence="8">
    <location>
        <begin position="1139"/>
        <end position="1150"/>
    </location>
</feature>
<dbReference type="InterPro" id="IPR006685">
    <property type="entry name" value="MscS_channel_2nd"/>
</dbReference>
<feature type="region of interest" description="Disordered" evidence="8">
    <location>
        <begin position="25"/>
        <end position="51"/>
    </location>
</feature>
<reference evidence="15 16" key="1">
    <citation type="submission" date="2019-02" db="EMBL/GenBank/DDBJ databases">
        <title>Deep-cultivation of Planctomycetes and their phenomic and genomic characterization uncovers novel biology.</title>
        <authorList>
            <person name="Wiegand S."/>
            <person name="Jogler M."/>
            <person name="Boedeker C."/>
            <person name="Pinto D."/>
            <person name="Vollmers J."/>
            <person name="Rivas-Marin E."/>
            <person name="Kohn T."/>
            <person name="Peeters S.H."/>
            <person name="Heuer A."/>
            <person name="Rast P."/>
            <person name="Oberbeckmann S."/>
            <person name="Bunk B."/>
            <person name="Jeske O."/>
            <person name="Meyerdierks A."/>
            <person name="Storesund J.E."/>
            <person name="Kallscheuer N."/>
            <person name="Luecker S."/>
            <person name="Lage O.M."/>
            <person name="Pohl T."/>
            <person name="Merkel B.J."/>
            <person name="Hornburger P."/>
            <person name="Mueller R.-W."/>
            <person name="Bruemmer F."/>
            <person name="Labrenz M."/>
            <person name="Spormann A.M."/>
            <person name="Op Den Camp H."/>
            <person name="Overmann J."/>
            <person name="Amann R."/>
            <person name="Jetten M.S.M."/>
            <person name="Mascher T."/>
            <person name="Medema M.H."/>
            <person name="Devos D.P."/>
            <person name="Kaster A.-K."/>
            <person name="Ovreas L."/>
            <person name="Rohde M."/>
            <person name="Galperin M.Y."/>
            <person name="Jogler C."/>
        </authorList>
    </citation>
    <scope>NUCLEOTIDE SEQUENCE [LARGE SCALE GENOMIC DNA]</scope>
    <source>
        <strain evidence="15 16">CA85</strain>
    </source>
</reference>
<comment type="similarity">
    <text evidence="2">Belongs to the MscS (TC 1.A.23) family.</text>
</comment>
<keyword evidence="5 9" id="KW-1133">Transmembrane helix</keyword>
<dbReference type="Pfam" id="PF00924">
    <property type="entry name" value="MS_channel_2nd"/>
    <property type="match status" value="1"/>
</dbReference>
<feature type="transmembrane region" description="Helical" evidence="9">
    <location>
        <begin position="522"/>
        <end position="539"/>
    </location>
</feature>
<feature type="transmembrane region" description="Helical" evidence="9">
    <location>
        <begin position="945"/>
        <end position="975"/>
    </location>
</feature>
<evidence type="ECO:0000256" key="3">
    <source>
        <dbReference type="ARBA" id="ARBA00022475"/>
    </source>
</evidence>
<dbReference type="AlphaFoldDB" id="A0A5C5YJN0"/>
<organism evidence="15 16">
    <name type="scientific">Allorhodopirellula solitaria</name>
    <dbReference type="NCBI Taxonomy" id="2527987"/>
    <lineage>
        <taxon>Bacteria</taxon>
        <taxon>Pseudomonadati</taxon>
        <taxon>Planctomycetota</taxon>
        <taxon>Planctomycetia</taxon>
        <taxon>Pirellulales</taxon>
        <taxon>Pirellulaceae</taxon>
        <taxon>Allorhodopirellula</taxon>
    </lineage>
</organism>
<dbReference type="InterPro" id="IPR011066">
    <property type="entry name" value="MscS_channel_C_sf"/>
</dbReference>
<feature type="coiled-coil region" evidence="7">
    <location>
        <begin position="209"/>
        <end position="286"/>
    </location>
</feature>
<feature type="transmembrane region" description="Helical" evidence="9">
    <location>
        <begin position="679"/>
        <end position="697"/>
    </location>
</feature>
<dbReference type="Pfam" id="PF12795">
    <property type="entry name" value="MscS_porin"/>
    <property type="match status" value="1"/>
</dbReference>
<feature type="region of interest" description="Disordered" evidence="8">
    <location>
        <begin position="1129"/>
        <end position="1150"/>
    </location>
</feature>
<evidence type="ECO:0000256" key="7">
    <source>
        <dbReference type="SAM" id="Coils"/>
    </source>
</evidence>
<keyword evidence="16" id="KW-1185">Reference proteome</keyword>
<dbReference type="SUPFAM" id="SSF50182">
    <property type="entry name" value="Sm-like ribonucleoproteins"/>
    <property type="match status" value="1"/>
</dbReference>
<comment type="caution">
    <text evidence="15">The sequence shown here is derived from an EMBL/GenBank/DDBJ whole genome shotgun (WGS) entry which is preliminary data.</text>
</comment>
<dbReference type="SUPFAM" id="SSF82861">
    <property type="entry name" value="Mechanosensitive channel protein MscS (YggB), transmembrane region"/>
    <property type="match status" value="1"/>
</dbReference>
<feature type="chain" id="PRO_5022944527" evidence="10">
    <location>
        <begin position="22"/>
        <end position="1150"/>
    </location>
</feature>
<evidence type="ECO:0000256" key="10">
    <source>
        <dbReference type="SAM" id="SignalP"/>
    </source>
</evidence>
<keyword evidence="6 9" id="KW-0472">Membrane</keyword>
<keyword evidence="3" id="KW-1003">Cell membrane</keyword>
<feature type="compositionally biased region" description="Low complexity" evidence="8">
    <location>
        <begin position="409"/>
        <end position="421"/>
    </location>
</feature>
<dbReference type="SUPFAM" id="SSF82689">
    <property type="entry name" value="Mechanosensitive channel protein MscS (YggB), C-terminal domain"/>
    <property type="match status" value="1"/>
</dbReference>
<dbReference type="PANTHER" id="PTHR30347:SF1">
    <property type="entry name" value="MECHANOSENSITIVE CHANNEL MSCK"/>
    <property type="match status" value="1"/>
</dbReference>
<gene>
    <name evidence="15" type="primary">mscM_2</name>
    <name evidence="15" type="ORF">CA85_03920</name>
</gene>
<evidence type="ECO:0000256" key="1">
    <source>
        <dbReference type="ARBA" id="ARBA00004651"/>
    </source>
</evidence>
<feature type="transmembrane region" description="Helical" evidence="9">
    <location>
        <begin position="599"/>
        <end position="619"/>
    </location>
</feature>
<dbReference type="GO" id="GO:0005886">
    <property type="term" value="C:plasma membrane"/>
    <property type="evidence" value="ECO:0007669"/>
    <property type="project" value="UniProtKB-SubCell"/>
</dbReference>
<evidence type="ECO:0000259" key="14">
    <source>
        <dbReference type="Pfam" id="PF21082"/>
    </source>
</evidence>
<keyword evidence="10" id="KW-0732">Signal</keyword>
<feature type="signal peptide" evidence="10">
    <location>
        <begin position="1"/>
        <end position="21"/>
    </location>
</feature>
<keyword evidence="7" id="KW-0175">Coiled coil</keyword>
<proteinExistence type="inferred from homology"/>
<evidence type="ECO:0000313" key="16">
    <source>
        <dbReference type="Proteomes" id="UP000318053"/>
    </source>
</evidence>
<dbReference type="EMBL" id="SJPK01000001">
    <property type="protein sequence ID" value="TWT75104.1"/>
    <property type="molecule type" value="Genomic_DNA"/>
</dbReference>
<evidence type="ECO:0000259" key="11">
    <source>
        <dbReference type="Pfam" id="PF00924"/>
    </source>
</evidence>
<feature type="domain" description="Mechanosensitive ion channel MscS" evidence="11">
    <location>
        <begin position="963"/>
        <end position="1028"/>
    </location>
</feature>
<dbReference type="GO" id="GO:0008381">
    <property type="term" value="F:mechanosensitive monoatomic ion channel activity"/>
    <property type="evidence" value="ECO:0007669"/>
    <property type="project" value="UniProtKB-ARBA"/>
</dbReference>
<feature type="region of interest" description="Disordered" evidence="8">
    <location>
        <begin position="402"/>
        <end position="427"/>
    </location>
</feature>
<comment type="subcellular location">
    <subcellularLocation>
        <location evidence="1">Cell membrane</location>
        <topology evidence="1">Multi-pass membrane protein</topology>
    </subcellularLocation>
</comment>
<dbReference type="OrthoDB" id="9809206at2"/>
<feature type="transmembrane region" description="Helical" evidence="9">
    <location>
        <begin position="921"/>
        <end position="939"/>
    </location>
</feature>
<feature type="transmembrane region" description="Helical" evidence="9">
    <location>
        <begin position="565"/>
        <end position="587"/>
    </location>
</feature>
<dbReference type="InterPro" id="IPR049278">
    <property type="entry name" value="MS_channel_C"/>
</dbReference>
<feature type="domain" description="Mechanosensitive ion channel inner membrane" evidence="12">
    <location>
        <begin position="528"/>
        <end position="861"/>
    </location>
</feature>
<dbReference type="PANTHER" id="PTHR30347">
    <property type="entry name" value="POTASSIUM CHANNEL RELATED"/>
    <property type="match status" value="1"/>
</dbReference>
<keyword evidence="4 9" id="KW-0812">Transmembrane</keyword>
<dbReference type="Pfam" id="PF12794">
    <property type="entry name" value="MscS_TM"/>
    <property type="match status" value="1"/>
</dbReference>
<dbReference type="InterPro" id="IPR025692">
    <property type="entry name" value="MscS_IM_dom1"/>
</dbReference>
<dbReference type="Pfam" id="PF21082">
    <property type="entry name" value="MS_channel_3rd"/>
    <property type="match status" value="1"/>
</dbReference>
<dbReference type="Gene3D" id="1.10.287.1260">
    <property type="match status" value="1"/>
</dbReference>
<dbReference type="InterPro" id="IPR024393">
    <property type="entry name" value="MscS_porin"/>
</dbReference>
<dbReference type="InterPro" id="IPR023408">
    <property type="entry name" value="MscS_beta-dom_sf"/>
</dbReference>
<dbReference type="InterPro" id="IPR052702">
    <property type="entry name" value="MscS-like_channel"/>
</dbReference>
<evidence type="ECO:0000256" key="8">
    <source>
        <dbReference type="SAM" id="MobiDB-lite"/>
    </source>
</evidence>
<dbReference type="Gene3D" id="3.30.70.100">
    <property type="match status" value="1"/>
</dbReference>
<feature type="domain" description="Mechanosensitive ion channel MscS C-terminal" evidence="14">
    <location>
        <begin position="1036"/>
        <end position="1119"/>
    </location>
</feature>
<evidence type="ECO:0000256" key="2">
    <source>
        <dbReference type="ARBA" id="ARBA00008017"/>
    </source>
</evidence>
<name>A0A5C5YJN0_9BACT</name>
<feature type="transmembrane region" description="Helical" evidence="9">
    <location>
        <begin position="879"/>
        <end position="900"/>
    </location>
</feature>
<sequence precursor="true">MMPLRLTALFCLALWGATCIASPQGDEAGGAVDAASDNGTDAGESKEKSEDEIATAIRSGQAEVGADSALDETLKSSLEEVYQSAQQSLQAADTSHRNTSRYKAMTRDADQDLAKLSSELQEPAGAALEIPADEKSDTISQRLAKAKADLVSATDAAESFAGEPLRRQERLAEIPGEMTAVQQELTDVTEQLDLPAPANEAPFETRARVTSLQARFLAANARLAELQNEQAAYAATVDVLPLRRNLADERVSELQTQIDALQAALLKRQQAEVQNTTDDLREDLAKVSGPLKSLAEQNIRLSELHQQLIVEAGEASQSLDEIRQATQTAEAERKTSQERVKAVGLTDALGLMLRNRRSEYKRLRQKYLPSDDQQDRIQTLQVMAFQLDDELRDIDDQIAAARPAHKARAANSSSASTDTSAENQAPDRFTLLKKRKKLLSATLKSQNSLLQALVNGDTQRRLFSQEADRYIHYINEQVFWVRSAESFSMVELRHASKSLHWLVDPANWREVAQHAKATLGRHPLNGVIGLVIVIALFLARPRLHQFIEHASVDARRYMATIRPTVKTLVATWLLAAAWPAVFLWGGIVLASRTSAHPFVNGLGAALIAAGIFIAPRALLLETCRKDGLGDAHLGWNAAVRALLRFHLRWYLLLGCGLNFLLVLWHAIPDKEARAMTDRWLSVAIFAMFAVFSHFIFRPQSALFIQLRNNRPDSASYRIRYAIWAITLGMPAILICMSLAGYLDTAFRLGYSFQFSLALLVMVVILVALVFRWLTLRYRDIAIKQAREKREKQRATAEASKSELLSDEVGIQLVEEDSTDLPALDRQTRQTVSTLATVLSLIGLAFIWSDVLPALDVLERVQIGSVGTGSEIRIFTLKDVVGIAIVTAATIYAVQTFPGLLEMIILQRSSMDSGARYAWTTILRYLLIVAGILLVMNMLSVPYQQLGWLLAAASVGLGFGMQEIFANFVSGIILLLERPVRVGDVVTIDDTTGVVSRIKMRATTVTSWDRKELVVPNKDLITEKLLNWSLSNVINRITIDVGVEYGADPDEVRKLLERVVSMHPDVMADPAPLVNLEEFGDNSLNYSVRFFLATLDRRVGVTHEINAAVLRALREAQISIPFPQRDLHIKVEGDPRDASKNSPDLDQGQSP</sequence>
<feature type="compositionally biased region" description="Basic and acidic residues" evidence="8">
    <location>
        <begin position="1129"/>
        <end position="1138"/>
    </location>
</feature>
<dbReference type="InterPro" id="IPR010920">
    <property type="entry name" value="LSM_dom_sf"/>
</dbReference>
<feature type="transmembrane region" description="Helical" evidence="9">
    <location>
        <begin position="718"/>
        <end position="742"/>
    </location>
</feature>
<evidence type="ECO:0000256" key="5">
    <source>
        <dbReference type="ARBA" id="ARBA00022989"/>
    </source>
</evidence>